<feature type="transmembrane region" description="Helical" evidence="10">
    <location>
        <begin position="34"/>
        <end position="59"/>
    </location>
</feature>
<dbReference type="NCBIfam" id="TIGR00974">
    <property type="entry name" value="3a0107s02c"/>
    <property type="match status" value="1"/>
</dbReference>
<evidence type="ECO:0000256" key="2">
    <source>
        <dbReference type="ARBA" id="ARBA00004651"/>
    </source>
</evidence>
<dbReference type="PANTHER" id="PTHR42922:SF1">
    <property type="entry name" value="PHOSPHATE TRANSPORT SYSTEM PERMEASE PROTEIN PSTA"/>
    <property type="match status" value="1"/>
</dbReference>
<keyword evidence="7 10" id="KW-0812">Transmembrane</keyword>
<dbReference type="InterPro" id="IPR051408">
    <property type="entry name" value="Phosphate_transprt_permease"/>
</dbReference>
<reference evidence="13" key="1">
    <citation type="journal article" date="2019" name="Int. J. Syst. Evol. Microbiol.">
        <title>The Global Catalogue of Microorganisms (GCM) 10K type strain sequencing project: providing services to taxonomists for standard genome sequencing and annotation.</title>
        <authorList>
            <consortium name="The Broad Institute Genomics Platform"/>
            <consortium name="The Broad Institute Genome Sequencing Center for Infectious Disease"/>
            <person name="Wu L."/>
            <person name="Ma J."/>
        </authorList>
    </citation>
    <scope>NUCLEOTIDE SEQUENCE [LARGE SCALE GENOMIC DNA]</scope>
    <source>
        <strain evidence="13">CCUG 50873</strain>
    </source>
</reference>
<evidence type="ECO:0000256" key="4">
    <source>
        <dbReference type="ARBA" id="ARBA00022448"/>
    </source>
</evidence>
<dbReference type="PROSITE" id="PS50928">
    <property type="entry name" value="ABC_TM1"/>
    <property type="match status" value="1"/>
</dbReference>
<dbReference type="InterPro" id="IPR005672">
    <property type="entry name" value="Phosphate_PstA"/>
</dbReference>
<evidence type="ECO:0000313" key="13">
    <source>
        <dbReference type="Proteomes" id="UP001597068"/>
    </source>
</evidence>
<keyword evidence="9 10" id="KW-0472">Membrane</keyword>
<evidence type="ECO:0000256" key="3">
    <source>
        <dbReference type="ARBA" id="ARBA00007069"/>
    </source>
</evidence>
<comment type="subcellular location">
    <subcellularLocation>
        <location evidence="2 10">Cell membrane</location>
        <topology evidence="2 10">Multi-pass membrane protein</topology>
    </subcellularLocation>
</comment>
<dbReference type="InterPro" id="IPR000515">
    <property type="entry name" value="MetI-like"/>
</dbReference>
<evidence type="ECO:0000256" key="8">
    <source>
        <dbReference type="ARBA" id="ARBA00022989"/>
    </source>
</evidence>
<proteinExistence type="inferred from homology"/>
<keyword evidence="5 10" id="KW-1003">Cell membrane</keyword>
<evidence type="ECO:0000256" key="1">
    <source>
        <dbReference type="ARBA" id="ARBA00003510"/>
    </source>
</evidence>
<dbReference type="Pfam" id="PF00528">
    <property type="entry name" value="BPD_transp_1"/>
    <property type="match status" value="1"/>
</dbReference>
<evidence type="ECO:0000256" key="9">
    <source>
        <dbReference type="ARBA" id="ARBA00023136"/>
    </source>
</evidence>
<dbReference type="Proteomes" id="UP001597068">
    <property type="component" value="Unassembled WGS sequence"/>
</dbReference>
<name>A0ABW3G796_9NOCA</name>
<feature type="transmembrane region" description="Helical" evidence="10">
    <location>
        <begin position="270"/>
        <end position="291"/>
    </location>
</feature>
<accession>A0ABW3G796</accession>
<gene>
    <name evidence="12" type="primary">pstA</name>
    <name evidence="12" type="ORF">ACFQ04_11330</name>
</gene>
<comment type="function">
    <text evidence="1">Part of the binding-protein-dependent transport system for phosphate; probably responsible for the translocation of the substrate across the membrane.</text>
</comment>
<keyword evidence="8 10" id="KW-1133">Transmembrane helix</keyword>
<feature type="transmembrane region" description="Helical" evidence="10">
    <location>
        <begin position="151"/>
        <end position="171"/>
    </location>
</feature>
<dbReference type="SUPFAM" id="SSF161098">
    <property type="entry name" value="MetI-like"/>
    <property type="match status" value="1"/>
</dbReference>
<dbReference type="PANTHER" id="PTHR42922">
    <property type="entry name" value="PHOSPHATE TRANSPORT SYSTEM PERMEASE PROTEIN PSTA"/>
    <property type="match status" value="1"/>
</dbReference>
<dbReference type="EMBL" id="JBHTIL010000001">
    <property type="protein sequence ID" value="MFD0926327.1"/>
    <property type="molecule type" value="Genomic_DNA"/>
</dbReference>
<dbReference type="InterPro" id="IPR035906">
    <property type="entry name" value="MetI-like_sf"/>
</dbReference>
<keyword evidence="4" id="KW-0813">Transport</keyword>
<dbReference type="Gene3D" id="1.10.3720.10">
    <property type="entry name" value="MetI-like"/>
    <property type="match status" value="1"/>
</dbReference>
<organism evidence="12 13">
    <name type="scientific">Williamsia deligens</name>
    <dbReference type="NCBI Taxonomy" id="321325"/>
    <lineage>
        <taxon>Bacteria</taxon>
        <taxon>Bacillati</taxon>
        <taxon>Actinomycetota</taxon>
        <taxon>Actinomycetes</taxon>
        <taxon>Mycobacteriales</taxon>
        <taxon>Nocardiaceae</taxon>
        <taxon>Williamsia</taxon>
    </lineage>
</organism>
<feature type="transmembrane region" description="Helical" evidence="10">
    <location>
        <begin position="79"/>
        <end position="109"/>
    </location>
</feature>
<keyword evidence="6" id="KW-0592">Phosphate transport</keyword>
<keyword evidence="13" id="KW-1185">Reference proteome</keyword>
<comment type="caution">
    <text evidence="12">The sequence shown here is derived from an EMBL/GenBank/DDBJ whole genome shotgun (WGS) entry which is preliminary data.</text>
</comment>
<dbReference type="RefSeq" id="WP_253645793.1">
    <property type="nucleotide sequence ID" value="NZ_BAAAMO010000002.1"/>
</dbReference>
<evidence type="ECO:0000259" key="11">
    <source>
        <dbReference type="PROSITE" id="PS50928"/>
    </source>
</evidence>
<evidence type="ECO:0000256" key="5">
    <source>
        <dbReference type="ARBA" id="ARBA00022475"/>
    </source>
</evidence>
<feature type="domain" description="ABC transmembrane type-1" evidence="11">
    <location>
        <begin position="84"/>
        <end position="292"/>
    </location>
</feature>
<protein>
    <recommendedName>
        <fullName evidence="10">Phosphate transport system permease protein PstA</fullName>
    </recommendedName>
</protein>
<feature type="transmembrane region" description="Helical" evidence="10">
    <location>
        <begin position="200"/>
        <end position="221"/>
    </location>
</feature>
<feature type="transmembrane region" description="Helical" evidence="10">
    <location>
        <begin position="121"/>
        <end position="145"/>
    </location>
</feature>
<evidence type="ECO:0000256" key="7">
    <source>
        <dbReference type="ARBA" id="ARBA00022692"/>
    </source>
</evidence>
<evidence type="ECO:0000256" key="6">
    <source>
        <dbReference type="ARBA" id="ARBA00022592"/>
    </source>
</evidence>
<dbReference type="CDD" id="cd06261">
    <property type="entry name" value="TM_PBP2"/>
    <property type="match status" value="1"/>
</dbReference>
<evidence type="ECO:0000313" key="12">
    <source>
        <dbReference type="EMBL" id="MFD0926327.1"/>
    </source>
</evidence>
<evidence type="ECO:0000256" key="10">
    <source>
        <dbReference type="RuleBase" id="RU363043"/>
    </source>
</evidence>
<sequence>MTATTTERPDLGPVKRTPAGFTPVTLRRKITDNLALVLVSLALLIALAPLVWLIATLVIRGIDPILSASWWQFDELHGGAFNAIVGTLQQTLLAAVISIPVGIFVAIYLVEYGARSVLARITTFMVDILSGVPSIVAALFIYSVWRTTLGLPRSGFVVALALVLLMIPIVVRSTEEMLKIVPQDLREASYALGVPKWRTIASIVLPTALSGIVTGVMLAVARVMGESAPVLILVGSTRAINNNPFDGNQQSLPLMMVQQYNNGSDSFDQVWGAALTLVILVAVVYFGAKLVSTLFAPKKA</sequence>
<comment type="similarity">
    <text evidence="3 10">Belongs to the binding-protein-dependent transport system permease family. CysTW subfamily.</text>
</comment>